<evidence type="ECO:0000313" key="3">
    <source>
        <dbReference type="EMBL" id="GEY13647.1"/>
    </source>
</evidence>
<dbReference type="InterPro" id="IPR025724">
    <property type="entry name" value="GAG-pre-integrase_dom"/>
</dbReference>
<evidence type="ECO:0000259" key="2">
    <source>
        <dbReference type="Pfam" id="PF13976"/>
    </source>
</evidence>
<protein>
    <submittedName>
        <fullName evidence="3">Ribonuclease H-like domain-containing protein</fullName>
    </submittedName>
</protein>
<feature type="compositionally biased region" description="Polar residues" evidence="1">
    <location>
        <begin position="306"/>
        <end position="317"/>
    </location>
</feature>
<feature type="region of interest" description="Disordered" evidence="1">
    <location>
        <begin position="289"/>
        <end position="317"/>
    </location>
</feature>
<dbReference type="Pfam" id="PF13976">
    <property type="entry name" value="gag_pre-integrs"/>
    <property type="match status" value="1"/>
</dbReference>
<reference evidence="3" key="1">
    <citation type="journal article" date="2019" name="Sci. Rep.">
        <title>Draft genome of Tanacetum cinerariifolium, the natural source of mosquito coil.</title>
        <authorList>
            <person name="Yamashiro T."/>
            <person name="Shiraishi A."/>
            <person name="Satake H."/>
            <person name="Nakayama K."/>
        </authorList>
    </citation>
    <scope>NUCLEOTIDE SEQUENCE</scope>
</reference>
<proteinExistence type="predicted"/>
<dbReference type="AlphaFoldDB" id="A0A699HGK7"/>
<sequence>MMGNKSFLTYYQEIDGGFVAFGGSPKEGKISGKGQIRTGKLDFKYVYFVKELKFNFFSVSQMCDKKNSVLFTETECLVLSPDSKLLDENQVLLKVLRQNYMYSFDLKNVAPSGGLTCLFSKATIDESNLWHRRLSHINFKAMNKLNRVLVAKPHNKTPYELLIGRSLNLDFMGPFGCLVTILNTLDHLGKFERKADEGFLVGYSVNRKGPEWLIDNDSLTISINYESVTAGNQTNNDAGIEIHDNAGQAGQEKAFDHEFILLPFMHSNSPLSSSTQSSDDKNVVEVPCKGDEGVSKGSGIDDQEKTNSSTQDVNTARPSINTAYTNINTYSLNINIVGSNDLSMPSLEETGIFDDVYDDRKVGAEADINNLELSIVVSLIPTTRVHKDHPKEQIIGDLNLAT</sequence>
<evidence type="ECO:0000256" key="1">
    <source>
        <dbReference type="SAM" id="MobiDB-lite"/>
    </source>
</evidence>
<organism evidence="3">
    <name type="scientific">Tanacetum cinerariifolium</name>
    <name type="common">Dalmatian daisy</name>
    <name type="synonym">Chrysanthemum cinerariifolium</name>
    <dbReference type="NCBI Taxonomy" id="118510"/>
    <lineage>
        <taxon>Eukaryota</taxon>
        <taxon>Viridiplantae</taxon>
        <taxon>Streptophyta</taxon>
        <taxon>Embryophyta</taxon>
        <taxon>Tracheophyta</taxon>
        <taxon>Spermatophyta</taxon>
        <taxon>Magnoliopsida</taxon>
        <taxon>eudicotyledons</taxon>
        <taxon>Gunneridae</taxon>
        <taxon>Pentapetalae</taxon>
        <taxon>asterids</taxon>
        <taxon>campanulids</taxon>
        <taxon>Asterales</taxon>
        <taxon>Asteraceae</taxon>
        <taxon>Asteroideae</taxon>
        <taxon>Anthemideae</taxon>
        <taxon>Anthemidinae</taxon>
        <taxon>Tanacetum</taxon>
    </lineage>
</organism>
<accession>A0A699HGK7</accession>
<dbReference type="EMBL" id="BKCJ010154558">
    <property type="protein sequence ID" value="GEY13647.1"/>
    <property type="molecule type" value="Genomic_DNA"/>
</dbReference>
<feature type="domain" description="GAG-pre-integrase" evidence="2">
    <location>
        <begin position="101"/>
        <end position="147"/>
    </location>
</feature>
<comment type="caution">
    <text evidence="3">The sequence shown here is derived from an EMBL/GenBank/DDBJ whole genome shotgun (WGS) entry which is preliminary data.</text>
</comment>
<gene>
    <name evidence="3" type="ORF">Tci_385621</name>
</gene>
<name>A0A699HGK7_TANCI</name>